<organism evidence="11 12">
    <name type="scientific">Aspergillus ruber (strain CBS 135680)</name>
    <dbReference type="NCBI Taxonomy" id="1388766"/>
    <lineage>
        <taxon>Eukaryota</taxon>
        <taxon>Fungi</taxon>
        <taxon>Dikarya</taxon>
        <taxon>Ascomycota</taxon>
        <taxon>Pezizomycotina</taxon>
        <taxon>Eurotiomycetes</taxon>
        <taxon>Eurotiomycetidae</taxon>
        <taxon>Eurotiales</taxon>
        <taxon>Aspergillaceae</taxon>
        <taxon>Aspergillus</taxon>
        <taxon>Aspergillus subgen. Aspergillus</taxon>
    </lineage>
</organism>
<keyword evidence="7 9" id="KW-0503">Monooxygenase</keyword>
<evidence type="ECO:0000256" key="7">
    <source>
        <dbReference type="ARBA" id="ARBA00023033"/>
    </source>
</evidence>
<keyword evidence="10" id="KW-0812">Transmembrane</keyword>
<protein>
    <submittedName>
        <fullName evidence="11">Cytochrome P450</fullName>
    </submittedName>
</protein>
<dbReference type="GO" id="GO:0016705">
    <property type="term" value="F:oxidoreductase activity, acting on paired donors, with incorporation or reduction of molecular oxygen"/>
    <property type="evidence" value="ECO:0007669"/>
    <property type="project" value="InterPro"/>
</dbReference>
<dbReference type="InterPro" id="IPR050121">
    <property type="entry name" value="Cytochrome_P450_monoxygenase"/>
</dbReference>
<evidence type="ECO:0000256" key="6">
    <source>
        <dbReference type="ARBA" id="ARBA00023004"/>
    </source>
</evidence>
<dbReference type="GO" id="GO:0004497">
    <property type="term" value="F:monooxygenase activity"/>
    <property type="evidence" value="ECO:0007669"/>
    <property type="project" value="UniProtKB-KW"/>
</dbReference>
<dbReference type="PANTHER" id="PTHR24305:SF230">
    <property type="entry name" value="P450, PUTATIVE (EUROFUNG)-RELATED"/>
    <property type="match status" value="1"/>
</dbReference>
<dbReference type="InterPro" id="IPR001128">
    <property type="entry name" value="Cyt_P450"/>
</dbReference>
<keyword evidence="5 9" id="KW-0560">Oxidoreductase</keyword>
<evidence type="ECO:0000256" key="3">
    <source>
        <dbReference type="ARBA" id="ARBA00022617"/>
    </source>
</evidence>
<evidence type="ECO:0000256" key="2">
    <source>
        <dbReference type="ARBA" id="ARBA00010617"/>
    </source>
</evidence>
<keyword evidence="10" id="KW-1133">Transmembrane helix</keyword>
<dbReference type="RefSeq" id="XP_040637255.1">
    <property type="nucleotide sequence ID" value="XM_040785811.1"/>
</dbReference>
<dbReference type="AlphaFoldDB" id="A0A017S9I3"/>
<dbReference type="Pfam" id="PF00067">
    <property type="entry name" value="p450"/>
    <property type="match status" value="1"/>
</dbReference>
<dbReference type="CDD" id="cd11058">
    <property type="entry name" value="CYP60B-like"/>
    <property type="match status" value="1"/>
</dbReference>
<dbReference type="OrthoDB" id="1470350at2759"/>
<reference evidence="12" key="1">
    <citation type="journal article" date="2014" name="Nat. Commun.">
        <title>Genomic adaptations of the halophilic Dead Sea filamentous fungus Eurotium rubrum.</title>
        <authorList>
            <person name="Kis-Papo T."/>
            <person name="Weig A.R."/>
            <person name="Riley R."/>
            <person name="Persoh D."/>
            <person name="Salamov A."/>
            <person name="Sun H."/>
            <person name="Lipzen A."/>
            <person name="Wasser S.P."/>
            <person name="Rambold G."/>
            <person name="Grigoriev I.V."/>
            <person name="Nevo E."/>
        </authorList>
    </citation>
    <scope>NUCLEOTIDE SEQUENCE [LARGE SCALE GENOMIC DNA]</scope>
    <source>
        <strain evidence="12">CBS 135680</strain>
    </source>
</reference>
<feature type="transmembrane region" description="Helical" evidence="10">
    <location>
        <begin position="6"/>
        <end position="26"/>
    </location>
</feature>
<comment type="cofactor">
    <cofactor evidence="1 8">
        <name>heme</name>
        <dbReference type="ChEBI" id="CHEBI:30413"/>
    </cofactor>
</comment>
<keyword evidence="12" id="KW-1185">Reference proteome</keyword>
<dbReference type="Proteomes" id="UP000019804">
    <property type="component" value="Unassembled WGS sequence"/>
</dbReference>
<evidence type="ECO:0000256" key="9">
    <source>
        <dbReference type="RuleBase" id="RU000461"/>
    </source>
</evidence>
<dbReference type="SUPFAM" id="SSF48264">
    <property type="entry name" value="Cytochrome P450"/>
    <property type="match status" value="1"/>
</dbReference>
<keyword evidence="4 8" id="KW-0479">Metal-binding</keyword>
<keyword evidence="6 8" id="KW-0408">Iron</keyword>
<keyword evidence="10" id="KW-0472">Membrane</keyword>
<accession>A0A017S9I3</accession>
<evidence type="ECO:0000256" key="8">
    <source>
        <dbReference type="PIRSR" id="PIRSR602401-1"/>
    </source>
</evidence>
<dbReference type="GO" id="GO:0005506">
    <property type="term" value="F:iron ion binding"/>
    <property type="evidence" value="ECO:0007669"/>
    <property type="project" value="InterPro"/>
</dbReference>
<dbReference type="PANTHER" id="PTHR24305">
    <property type="entry name" value="CYTOCHROME P450"/>
    <property type="match status" value="1"/>
</dbReference>
<dbReference type="InterPro" id="IPR036396">
    <property type="entry name" value="Cyt_P450_sf"/>
</dbReference>
<dbReference type="PRINTS" id="PR00463">
    <property type="entry name" value="EP450I"/>
</dbReference>
<name>A0A017S9I3_ASPRC</name>
<comment type="similarity">
    <text evidence="2 9">Belongs to the cytochrome P450 family.</text>
</comment>
<gene>
    <name evidence="11" type="ORF">EURHEDRAFT_504387</name>
</gene>
<evidence type="ECO:0000313" key="11">
    <source>
        <dbReference type="EMBL" id="EYE93567.1"/>
    </source>
</evidence>
<evidence type="ECO:0000256" key="4">
    <source>
        <dbReference type="ARBA" id="ARBA00022723"/>
    </source>
</evidence>
<dbReference type="HOGENOM" id="CLU_001570_14_11_1"/>
<dbReference type="STRING" id="1388766.A0A017S9I3"/>
<dbReference type="PRINTS" id="PR00385">
    <property type="entry name" value="P450"/>
</dbReference>
<sequence length="489" mass="56003">MISVFIVSAALYSLYFFGGAIWNIYYHPLHKIPGPKLWIAFPILRHISLIRGQLEADIKAFHGKYGKVVRFSTAEVSFITAKAWREIYNDLPKAELSTNVPLGINNANDKNHRRYRKALAHSFSTKALTTQEPVLIEYTDKLIKRMKGLAESQRPADMVKWYNSTTFDLIGDLAFGVSFGNLDTDGYHFWVSNVFQAVRGIVMGTIKDAYPVLFKLFSFAFGLNRFSDARARQLEYSSFTMQNRLAREKPRDLVDFMDGFLQSKDNITVEEMEANANLLIIAGSDTTATLLSGTTYYLLRTPRALEKATQEVRSAFKSECEINFLNTTARLPYMIACLSEGMRMYPPVPSVLQRVAISPEPTEISGYYISQGTKVGVHQFAANTSPINFYNPDNFIPERWLPEIKKDPSSPFYNDNRDVCQVFSYGPRDCIGKNLAYAEMRVILARMLWNFDLEICEESNNWNRQRTFTLWEKSPLMVRLKLREGIEKL</sequence>
<evidence type="ECO:0000256" key="10">
    <source>
        <dbReference type="SAM" id="Phobius"/>
    </source>
</evidence>
<dbReference type="InterPro" id="IPR002401">
    <property type="entry name" value="Cyt_P450_E_grp-I"/>
</dbReference>
<evidence type="ECO:0000313" key="12">
    <source>
        <dbReference type="Proteomes" id="UP000019804"/>
    </source>
</evidence>
<dbReference type="InterPro" id="IPR017972">
    <property type="entry name" value="Cyt_P450_CS"/>
</dbReference>
<dbReference type="EMBL" id="KK088431">
    <property type="protein sequence ID" value="EYE93567.1"/>
    <property type="molecule type" value="Genomic_DNA"/>
</dbReference>
<dbReference type="Gene3D" id="1.10.630.10">
    <property type="entry name" value="Cytochrome P450"/>
    <property type="match status" value="1"/>
</dbReference>
<evidence type="ECO:0000256" key="1">
    <source>
        <dbReference type="ARBA" id="ARBA00001971"/>
    </source>
</evidence>
<dbReference type="GeneID" id="63700935"/>
<proteinExistence type="inferred from homology"/>
<feature type="binding site" description="axial binding residue" evidence="8">
    <location>
        <position position="430"/>
    </location>
    <ligand>
        <name>heme</name>
        <dbReference type="ChEBI" id="CHEBI:30413"/>
    </ligand>
    <ligandPart>
        <name>Fe</name>
        <dbReference type="ChEBI" id="CHEBI:18248"/>
    </ligandPart>
</feature>
<dbReference type="PROSITE" id="PS00086">
    <property type="entry name" value="CYTOCHROME_P450"/>
    <property type="match status" value="1"/>
</dbReference>
<dbReference type="GO" id="GO:0020037">
    <property type="term" value="F:heme binding"/>
    <property type="evidence" value="ECO:0007669"/>
    <property type="project" value="InterPro"/>
</dbReference>
<keyword evidence="3 8" id="KW-0349">Heme</keyword>
<evidence type="ECO:0000256" key="5">
    <source>
        <dbReference type="ARBA" id="ARBA00023002"/>
    </source>
</evidence>